<keyword evidence="3" id="KW-0963">Cytoplasm</keyword>
<dbReference type="EMBL" id="HBGG01030980">
    <property type="protein sequence ID" value="CAD9213921.1"/>
    <property type="molecule type" value="Transcribed_RNA"/>
</dbReference>
<feature type="domain" description="PpiC" evidence="8">
    <location>
        <begin position="57"/>
        <end position="149"/>
    </location>
</feature>
<dbReference type="PROSITE" id="PS01096">
    <property type="entry name" value="PPIC_PPIASE_1"/>
    <property type="match status" value="1"/>
</dbReference>
<proteinExistence type="inferred from homology"/>
<dbReference type="PROSITE" id="PS50198">
    <property type="entry name" value="PPIC_PPIASE_2"/>
    <property type="match status" value="1"/>
</dbReference>
<evidence type="ECO:0000313" key="9">
    <source>
        <dbReference type="EMBL" id="CAD9213921.1"/>
    </source>
</evidence>
<comment type="subcellular location">
    <subcellularLocation>
        <location evidence="1">Cytoplasm</location>
    </subcellularLocation>
</comment>
<evidence type="ECO:0000256" key="4">
    <source>
        <dbReference type="ARBA" id="ARBA00046231"/>
    </source>
</evidence>
<dbReference type="InterPro" id="IPR000297">
    <property type="entry name" value="PPIase_PpiC"/>
</dbReference>
<dbReference type="InterPro" id="IPR023058">
    <property type="entry name" value="PPIase_PpiC_CS"/>
</dbReference>
<gene>
    <name evidence="9" type="ORF">TCHU04912_LOCUS16160</name>
</gene>
<dbReference type="SUPFAM" id="SSF54534">
    <property type="entry name" value="FKBP-like"/>
    <property type="match status" value="1"/>
</dbReference>
<keyword evidence="5 6" id="KW-0697">Rotamase</keyword>
<dbReference type="InterPro" id="IPR052204">
    <property type="entry name" value="PpiC/parvulin_rotamase"/>
</dbReference>
<dbReference type="PANTHER" id="PTHR43629:SF2">
    <property type="entry name" value="RHODANESE-LIKE_PPIC DOMAIN-CONTAINING PROTEIN 12, CHLOROPLASTIC"/>
    <property type="match status" value="1"/>
</dbReference>
<protein>
    <recommendedName>
        <fullName evidence="6">Peptidyl-prolyl cis-trans isomerase</fullName>
        <ecNumber evidence="6">5.2.1.8</ecNumber>
    </recommendedName>
</protein>
<dbReference type="GO" id="GO:0005737">
    <property type="term" value="C:cytoplasm"/>
    <property type="evidence" value="ECO:0007669"/>
    <property type="project" value="UniProtKB-SubCell"/>
</dbReference>
<keyword evidence="5 6" id="KW-0413">Isomerase</keyword>
<comment type="function">
    <text evidence="4">PPIases accelerate the folding of proteins. It prefers amino acid residues with hydrophobic side chains like leucine and phenylalanine in the P1 position of the peptides substrates.</text>
</comment>
<reference evidence="9" key="1">
    <citation type="submission" date="2021-01" db="EMBL/GenBank/DDBJ databases">
        <authorList>
            <person name="Corre E."/>
            <person name="Pelletier E."/>
            <person name="Niang G."/>
            <person name="Scheremetjew M."/>
            <person name="Finn R."/>
            <person name="Kale V."/>
            <person name="Holt S."/>
            <person name="Cochrane G."/>
            <person name="Meng A."/>
            <person name="Brown T."/>
            <person name="Cohen L."/>
        </authorList>
    </citation>
    <scope>NUCLEOTIDE SEQUENCE</scope>
    <source>
        <strain evidence="9">PLY429</strain>
    </source>
</reference>
<evidence type="ECO:0000256" key="5">
    <source>
        <dbReference type="PROSITE-ProRule" id="PRU00278"/>
    </source>
</evidence>
<comment type="similarity">
    <text evidence="2">Belongs to the PpiC/parvulin rotamase family.</text>
</comment>
<evidence type="ECO:0000256" key="3">
    <source>
        <dbReference type="ARBA" id="ARBA00022490"/>
    </source>
</evidence>
<dbReference type="PANTHER" id="PTHR43629">
    <property type="entry name" value="PEPTIDYL-PROLYL CIS-TRANS ISOMERASE"/>
    <property type="match status" value="1"/>
</dbReference>
<feature type="transmembrane region" description="Helical" evidence="7">
    <location>
        <begin position="32"/>
        <end position="50"/>
    </location>
</feature>
<keyword evidence="7" id="KW-1133">Transmembrane helix</keyword>
<comment type="catalytic activity">
    <reaction evidence="6">
        <text>[protein]-peptidylproline (omega=180) = [protein]-peptidylproline (omega=0)</text>
        <dbReference type="Rhea" id="RHEA:16237"/>
        <dbReference type="Rhea" id="RHEA-COMP:10747"/>
        <dbReference type="Rhea" id="RHEA-COMP:10748"/>
        <dbReference type="ChEBI" id="CHEBI:83833"/>
        <dbReference type="ChEBI" id="CHEBI:83834"/>
        <dbReference type="EC" id="5.2.1.8"/>
    </reaction>
</comment>
<name>A0A7S1T075_9CHLO</name>
<evidence type="ECO:0000256" key="1">
    <source>
        <dbReference type="ARBA" id="ARBA00004496"/>
    </source>
</evidence>
<dbReference type="AlphaFoldDB" id="A0A7S1T075"/>
<dbReference type="GO" id="GO:0003755">
    <property type="term" value="F:peptidyl-prolyl cis-trans isomerase activity"/>
    <property type="evidence" value="ECO:0007669"/>
    <property type="project" value="UniProtKB-UniRule"/>
</dbReference>
<dbReference type="Gene3D" id="3.10.50.40">
    <property type="match status" value="1"/>
</dbReference>
<dbReference type="Pfam" id="PF00639">
    <property type="entry name" value="Rotamase"/>
    <property type="match status" value="1"/>
</dbReference>
<evidence type="ECO:0000256" key="7">
    <source>
        <dbReference type="SAM" id="Phobius"/>
    </source>
</evidence>
<keyword evidence="7" id="KW-0472">Membrane</keyword>
<accession>A0A7S1T075</accession>
<dbReference type="InterPro" id="IPR046357">
    <property type="entry name" value="PPIase_dom_sf"/>
</dbReference>
<keyword evidence="7" id="KW-0812">Transmembrane</keyword>
<evidence type="ECO:0000256" key="2">
    <source>
        <dbReference type="ARBA" id="ARBA00007656"/>
    </source>
</evidence>
<evidence type="ECO:0000256" key="6">
    <source>
        <dbReference type="RuleBase" id="RU363014"/>
    </source>
</evidence>
<evidence type="ECO:0000259" key="8">
    <source>
        <dbReference type="PROSITE" id="PS50198"/>
    </source>
</evidence>
<dbReference type="EC" id="5.2.1.8" evidence="6"/>
<sequence length="161" mass="17524">MSSNRPPADHFTGHEEYYFGLVFNTPIMGTPVRGWHILVLIIIVALRYIVTKAMTPEASVRARHVLVSTEEECEKLKAKIEAGELTFAEAAEGYSSCPSGKGGGKLGTFGPGRMVPAFDKVCFSAASPLNQPIGPVQTHFGFHLILIEWRHMPGADDKKAA</sequence>
<organism evidence="9">
    <name type="scientific">Tetraselmis chuii</name>
    <dbReference type="NCBI Taxonomy" id="63592"/>
    <lineage>
        <taxon>Eukaryota</taxon>
        <taxon>Viridiplantae</taxon>
        <taxon>Chlorophyta</taxon>
        <taxon>core chlorophytes</taxon>
        <taxon>Chlorodendrophyceae</taxon>
        <taxon>Chlorodendrales</taxon>
        <taxon>Chlorodendraceae</taxon>
        <taxon>Tetraselmis</taxon>
    </lineage>
</organism>